<reference evidence="1 2" key="1">
    <citation type="submission" date="2024-04" db="EMBL/GenBank/DDBJ databases">
        <authorList>
            <person name="Waldvogel A.-M."/>
            <person name="Schoenle A."/>
        </authorList>
    </citation>
    <scope>NUCLEOTIDE SEQUENCE [LARGE SCALE GENOMIC DNA]</scope>
</reference>
<name>A0AAV2J782_KNICA</name>
<evidence type="ECO:0000313" key="1">
    <source>
        <dbReference type="EMBL" id="CAL1571912.1"/>
    </source>
</evidence>
<evidence type="ECO:0000313" key="2">
    <source>
        <dbReference type="Proteomes" id="UP001497482"/>
    </source>
</evidence>
<evidence type="ECO:0008006" key="3">
    <source>
        <dbReference type="Google" id="ProtNLM"/>
    </source>
</evidence>
<dbReference type="Proteomes" id="UP001497482">
    <property type="component" value="Chromosome 10"/>
</dbReference>
<protein>
    <recommendedName>
        <fullName evidence="3">Secreted protein</fullName>
    </recommendedName>
</protein>
<accession>A0AAV2J782</accession>
<dbReference type="AlphaFoldDB" id="A0AAV2J782"/>
<dbReference type="EMBL" id="OZ035832">
    <property type="protein sequence ID" value="CAL1571912.1"/>
    <property type="molecule type" value="Genomic_DNA"/>
</dbReference>
<gene>
    <name evidence="1" type="ORF">KC01_LOCUS3976</name>
</gene>
<keyword evidence="2" id="KW-1185">Reference proteome</keyword>
<sequence length="89" mass="10171">MNGDKSKRKVFTPRVLLVWQLRVLLVWQLRVLLVWQLRVLLVWQLRVLQCGAESCGTSKGMAAADTHFICSSLEPGFFKEGQKGEIRLS</sequence>
<organism evidence="1 2">
    <name type="scientific">Knipowitschia caucasica</name>
    <name type="common">Caucasian dwarf goby</name>
    <name type="synonym">Pomatoschistus caucasicus</name>
    <dbReference type="NCBI Taxonomy" id="637954"/>
    <lineage>
        <taxon>Eukaryota</taxon>
        <taxon>Metazoa</taxon>
        <taxon>Chordata</taxon>
        <taxon>Craniata</taxon>
        <taxon>Vertebrata</taxon>
        <taxon>Euteleostomi</taxon>
        <taxon>Actinopterygii</taxon>
        <taxon>Neopterygii</taxon>
        <taxon>Teleostei</taxon>
        <taxon>Neoteleostei</taxon>
        <taxon>Acanthomorphata</taxon>
        <taxon>Gobiaria</taxon>
        <taxon>Gobiiformes</taxon>
        <taxon>Gobioidei</taxon>
        <taxon>Gobiidae</taxon>
        <taxon>Gobiinae</taxon>
        <taxon>Knipowitschia</taxon>
    </lineage>
</organism>
<proteinExistence type="predicted"/>